<dbReference type="EMBL" id="AGXN01000012">
    <property type="protein sequence ID" value="EIY96249.1"/>
    <property type="molecule type" value="Genomic_DNA"/>
</dbReference>
<evidence type="ECO:0000313" key="2">
    <source>
        <dbReference type="EMBL" id="EIY96249.1"/>
    </source>
</evidence>
<name>A0A0E2APH8_BACFG</name>
<sequence length="155" mass="17872">MNDIIETFIHDHLFLHLVLIAVSMTAIIIAMGIDFISGIQKAKQRGELRTSKKYKMTATKAKKYFNPFLTLVMIDLICCIVIPFPVFAMLWAVYCVFCEFKSVREKSWEKAELRKAEKTMSIIIENKDDIARLAAQILFETQKEKEDKNDTGTTE</sequence>
<keyword evidence="1" id="KW-1133">Transmembrane helix</keyword>
<feature type="transmembrane region" description="Helical" evidence="1">
    <location>
        <begin position="68"/>
        <end position="94"/>
    </location>
</feature>
<comment type="caution">
    <text evidence="2">The sequence shown here is derived from an EMBL/GenBank/DDBJ whole genome shotgun (WGS) entry which is preliminary data.</text>
</comment>
<keyword evidence="1" id="KW-0812">Transmembrane</keyword>
<reference evidence="2 3" key="1">
    <citation type="submission" date="2012-02" db="EMBL/GenBank/DDBJ databases">
        <title>The Genome Sequence of Bacteroides fragilis CL07T12C05.</title>
        <authorList>
            <consortium name="The Broad Institute Genome Sequencing Platform"/>
            <person name="Earl A."/>
            <person name="Ward D."/>
            <person name="Feldgarden M."/>
            <person name="Gevers D."/>
            <person name="Zitomersky N.L."/>
            <person name="Coyne M.J."/>
            <person name="Comstock L.E."/>
            <person name="Young S.K."/>
            <person name="Zeng Q."/>
            <person name="Gargeya S."/>
            <person name="Fitzgerald M."/>
            <person name="Haas B."/>
            <person name="Abouelleil A."/>
            <person name="Alvarado L."/>
            <person name="Arachchi H.M."/>
            <person name="Berlin A."/>
            <person name="Chapman S.B."/>
            <person name="Gearin G."/>
            <person name="Goldberg J."/>
            <person name="Griggs A."/>
            <person name="Gujja S."/>
            <person name="Hansen M."/>
            <person name="Heiman D."/>
            <person name="Howarth C."/>
            <person name="Larimer J."/>
            <person name="Lui A."/>
            <person name="MacDonald P.J.P."/>
            <person name="McCowen C."/>
            <person name="Montmayeur A."/>
            <person name="Murphy C."/>
            <person name="Neiman D."/>
            <person name="Pearson M."/>
            <person name="Priest M."/>
            <person name="Roberts A."/>
            <person name="Saif S."/>
            <person name="Shea T."/>
            <person name="Sisk P."/>
            <person name="Stolte C."/>
            <person name="Sykes S."/>
            <person name="Wortman J."/>
            <person name="Nusbaum C."/>
            <person name="Birren B."/>
        </authorList>
    </citation>
    <scope>NUCLEOTIDE SEQUENCE [LARGE SCALE GENOMIC DNA]</scope>
    <source>
        <strain evidence="2 3">CL07T12C05</strain>
    </source>
</reference>
<accession>A0A0E2APH8</accession>
<keyword evidence="1" id="KW-0472">Membrane</keyword>
<evidence type="ECO:0000256" key="1">
    <source>
        <dbReference type="SAM" id="Phobius"/>
    </source>
</evidence>
<dbReference type="GeneID" id="93046421"/>
<dbReference type="Proteomes" id="UP000003879">
    <property type="component" value="Unassembled WGS sequence"/>
</dbReference>
<evidence type="ECO:0000313" key="3">
    <source>
        <dbReference type="Proteomes" id="UP000003879"/>
    </source>
</evidence>
<feature type="transmembrane region" description="Helical" evidence="1">
    <location>
        <begin position="13"/>
        <end position="36"/>
    </location>
</feature>
<dbReference type="HOGENOM" id="CLU_1692026_0_0_10"/>
<gene>
    <name evidence="2" type="ORF">HMPREF1056_02137</name>
</gene>
<protein>
    <submittedName>
        <fullName evidence="2">Uncharacterized protein</fullName>
    </submittedName>
</protein>
<organism evidence="2 3">
    <name type="scientific">Bacteroides fragilis CL07T12C05</name>
    <dbReference type="NCBI Taxonomy" id="997883"/>
    <lineage>
        <taxon>Bacteria</taxon>
        <taxon>Pseudomonadati</taxon>
        <taxon>Bacteroidota</taxon>
        <taxon>Bacteroidia</taxon>
        <taxon>Bacteroidales</taxon>
        <taxon>Bacteroidaceae</taxon>
        <taxon>Bacteroides</taxon>
    </lineage>
</organism>
<dbReference type="PATRIC" id="fig|997883.3.peg.2233"/>
<dbReference type="AlphaFoldDB" id="A0A0E2APH8"/>
<dbReference type="RefSeq" id="WP_005794369.1">
    <property type="nucleotide sequence ID" value="NZ_JH724215.1"/>
</dbReference>
<proteinExistence type="predicted"/>